<proteinExistence type="predicted"/>
<dbReference type="InParanoid" id="C1F1E6"/>
<evidence type="ECO:0000256" key="1">
    <source>
        <dbReference type="SAM" id="MobiDB-lite"/>
    </source>
</evidence>
<dbReference type="STRING" id="240015.ACP_2452"/>
<sequence>MSSRPNEVSGGTCSPPLVPGTPHRYQGMASAMPQTAAENTGLWPLKGTGFSPYIQISTKKHWALAPEAIPPSILNIRTEDFTIPNRCAMKNLDAISLSDATVSFSPPTPPQVSHSHPTIPFLRLLFLRYLIVPTRCPQSTPSEKVKHKCPQSTSL</sequence>
<protein>
    <submittedName>
        <fullName evidence="2">Uncharacterized protein</fullName>
    </submittedName>
</protein>
<dbReference type="EMBL" id="CP001472">
    <property type="protein sequence ID" value="ACO32625.1"/>
    <property type="molecule type" value="Genomic_DNA"/>
</dbReference>
<organism evidence="2 3">
    <name type="scientific">Acidobacterium capsulatum (strain ATCC 51196 / DSM 11244 / BCRC 80197 / JCM 7670 / NBRC 15755 / NCIMB 13165 / 161)</name>
    <dbReference type="NCBI Taxonomy" id="240015"/>
    <lineage>
        <taxon>Bacteria</taxon>
        <taxon>Pseudomonadati</taxon>
        <taxon>Acidobacteriota</taxon>
        <taxon>Terriglobia</taxon>
        <taxon>Terriglobales</taxon>
        <taxon>Acidobacteriaceae</taxon>
        <taxon>Acidobacterium</taxon>
    </lineage>
</organism>
<dbReference type="KEGG" id="aca:ACP_2452"/>
<accession>C1F1E6</accession>
<keyword evidence="3" id="KW-1185">Reference proteome</keyword>
<gene>
    <name evidence="2" type="ordered locus">ACP_2452</name>
</gene>
<dbReference type="Proteomes" id="UP000002207">
    <property type="component" value="Chromosome"/>
</dbReference>
<evidence type="ECO:0000313" key="2">
    <source>
        <dbReference type="EMBL" id="ACO32625.1"/>
    </source>
</evidence>
<feature type="region of interest" description="Disordered" evidence="1">
    <location>
        <begin position="1"/>
        <end position="23"/>
    </location>
</feature>
<dbReference type="AlphaFoldDB" id="C1F1E6"/>
<evidence type="ECO:0000313" key="3">
    <source>
        <dbReference type="Proteomes" id="UP000002207"/>
    </source>
</evidence>
<reference evidence="2 3" key="1">
    <citation type="journal article" date="2009" name="Appl. Environ. Microbiol.">
        <title>Three genomes from the phylum Acidobacteria provide insight into the lifestyles of these microorganisms in soils.</title>
        <authorList>
            <person name="Ward N.L."/>
            <person name="Challacombe J.F."/>
            <person name="Janssen P.H."/>
            <person name="Henrissat B."/>
            <person name="Coutinho P.M."/>
            <person name="Wu M."/>
            <person name="Xie G."/>
            <person name="Haft D.H."/>
            <person name="Sait M."/>
            <person name="Badger J."/>
            <person name="Barabote R.D."/>
            <person name="Bradley B."/>
            <person name="Brettin T.S."/>
            <person name="Brinkac L.M."/>
            <person name="Bruce D."/>
            <person name="Creasy T."/>
            <person name="Daugherty S.C."/>
            <person name="Davidsen T.M."/>
            <person name="DeBoy R.T."/>
            <person name="Detter J.C."/>
            <person name="Dodson R.J."/>
            <person name="Durkin A.S."/>
            <person name="Ganapathy A."/>
            <person name="Gwinn-Giglio M."/>
            <person name="Han C.S."/>
            <person name="Khouri H."/>
            <person name="Kiss H."/>
            <person name="Kothari S.P."/>
            <person name="Madupu R."/>
            <person name="Nelson K.E."/>
            <person name="Nelson W.C."/>
            <person name="Paulsen I."/>
            <person name="Penn K."/>
            <person name="Ren Q."/>
            <person name="Rosovitz M.J."/>
            <person name="Selengut J.D."/>
            <person name="Shrivastava S."/>
            <person name="Sullivan S.A."/>
            <person name="Tapia R."/>
            <person name="Thompson L.S."/>
            <person name="Watkins K.L."/>
            <person name="Yang Q."/>
            <person name="Yu C."/>
            <person name="Zafar N."/>
            <person name="Zhou L."/>
            <person name="Kuske C.R."/>
        </authorList>
    </citation>
    <scope>NUCLEOTIDE SEQUENCE [LARGE SCALE GENOMIC DNA]</scope>
    <source>
        <strain evidence="3">ATCC 51196 / DSM 11244 / BCRC 80197 / JCM 7670 / NBRC 15755 / NCIMB 13165 / 161</strain>
    </source>
</reference>
<dbReference type="HOGENOM" id="CLU_1691664_0_0_0"/>
<feature type="compositionally biased region" description="Polar residues" evidence="1">
    <location>
        <begin position="1"/>
        <end position="12"/>
    </location>
</feature>
<name>C1F1E6_ACIC5</name>